<feature type="domain" description="HAMP" evidence="14">
    <location>
        <begin position="140"/>
        <end position="193"/>
    </location>
</feature>
<dbReference type="InterPro" id="IPR036890">
    <property type="entry name" value="HATPase_C_sf"/>
</dbReference>
<dbReference type="InterPro" id="IPR036097">
    <property type="entry name" value="HisK_dim/P_sf"/>
</dbReference>
<dbReference type="InterPro" id="IPR004358">
    <property type="entry name" value="Sig_transdc_His_kin-like_C"/>
</dbReference>
<keyword evidence="9" id="KW-0902">Two-component regulatory system</keyword>
<keyword evidence="6 12" id="KW-0812">Transmembrane</keyword>
<comment type="subcellular location">
    <subcellularLocation>
        <location evidence="2">Cell membrane</location>
    </subcellularLocation>
</comment>
<evidence type="ECO:0000313" key="16">
    <source>
        <dbReference type="Proteomes" id="UP000377595"/>
    </source>
</evidence>
<evidence type="ECO:0000256" key="1">
    <source>
        <dbReference type="ARBA" id="ARBA00000085"/>
    </source>
</evidence>
<dbReference type="Gene3D" id="3.30.565.10">
    <property type="entry name" value="Histidine kinase-like ATPase, C-terminal domain"/>
    <property type="match status" value="1"/>
</dbReference>
<dbReference type="InterPro" id="IPR005467">
    <property type="entry name" value="His_kinase_dom"/>
</dbReference>
<dbReference type="PROSITE" id="PS50109">
    <property type="entry name" value="HIS_KIN"/>
    <property type="match status" value="1"/>
</dbReference>
<dbReference type="AlphaFoldDB" id="A0A5M3XWR4"/>
<dbReference type="SUPFAM" id="SSF47384">
    <property type="entry name" value="Homodimeric domain of signal transducing histidine kinase"/>
    <property type="match status" value="1"/>
</dbReference>
<dbReference type="SMART" id="SM00387">
    <property type="entry name" value="HATPase_c"/>
    <property type="match status" value="1"/>
</dbReference>
<dbReference type="SUPFAM" id="SSF55874">
    <property type="entry name" value="ATPase domain of HSP90 chaperone/DNA topoisomerase II/histidine kinase"/>
    <property type="match status" value="1"/>
</dbReference>
<dbReference type="SMART" id="SM00304">
    <property type="entry name" value="HAMP"/>
    <property type="match status" value="1"/>
</dbReference>
<proteinExistence type="predicted"/>
<dbReference type="InterPro" id="IPR050428">
    <property type="entry name" value="TCS_sensor_his_kinase"/>
</dbReference>
<evidence type="ECO:0000256" key="12">
    <source>
        <dbReference type="SAM" id="Phobius"/>
    </source>
</evidence>
<dbReference type="Proteomes" id="UP000377595">
    <property type="component" value="Unassembled WGS sequence"/>
</dbReference>
<dbReference type="GO" id="GO:0000155">
    <property type="term" value="F:phosphorelay sensor kinase activity"/>
    <property type="evidence" value="ECO:0007669"/>
    <property type="project" value="InterPro"/>
</dbReference>
<keyword evidence="16" id="KW-1185">Reference proteome</keyword>
<protein>
    <recommendedName>
        <fullName evidence="3">histidine kinase</fullName>
        <ecNumber evidence="3">2.7.13.3</ecNumber>
    </recommendedName>
</protein>
<dbReference type="PRINTS" id="PR00344">
    <property type="entry name" value="BCTRLSENSOR"/>
</dbReference>
<evidence type="ECO:0000256" key="10">
    <source>
        <dbReference type="ARBA" id="ARBA00023136"/>
    </source>
</evidence>
<evidence type="ECO:0000256" key="7">
    <source>
        <dbReference type="ARBA" id="ARBA00022777"/>
    </source>
</evidence>
<dbReference type="Pfam" id="PF00512">
    <property type="entry name" value="HisKA"/>
    <property type="match status" value="1"/>
</dbReference>
<gene>
    <name evidence="15" type="ORF">Aple_068900</name>
</gene>
<evidence type="ECO:0000256" key="2">
    <source>
        <dbReference type="ARBA" id="ARBA00004236"/>
    </source>
</evidence>
<evidence type="ECO:0000259" key="14">
    <source>
        <dbReference type="PROSITE" id="PS50885"/>
    </source>
</evidence>
<dbReference type="EC" id="2.7.13.3" evidence="3"/>
<dbReference type="PANTHER" id="PTHR45436:SF5">
    <property type="entry name" value="SENSOR HISTIDINE KINASE TRCS"/>
    <property type="match status" value="1"/>
</dbReference>
<comment type="caution">
    <text evidence="15">The sequence shown here is derived from an EMBL/GenBank/DDBJ whole genome shotgun (WGS) entry which is preliminary data.</text>
</comment>
<accession>A0A5M3XWR4</accession>
<evidence type="ECO:0000256" key="3">
    <source>
        <dbReference type="ARBA" id="ARBA00012438"/>
    </source>
</evidence>
<dbReference type="InterPro" id="IPR003660">
    <property type="entry name" value="HAMP_dom"/>
</dbReference>
<evidence type="ECO:0000256" key="5">
    <source>
        <dbReference type="ARBA" id="ARBA00022679"/>
    </source>
</evidence>
<dbReference type="SMART" id="SM00388">
    <property type="entry name" value="HisKA"/>
    <property type="match status" value="1"/>
</dbReference>
<evidence type="ECO:0000256" key="11">
    <source>
        <dbReference type="SAM" id="MobiDB-lite"/>
    </source>
</evidence>
<evidence type="ECO:0000256" key="8">
    <source>
        <dbReference type="ARBA" id="ARBA00022989"/>
    </source>
</evidence>
<organism evidence="15 16">
    <name type="scientific">Acrocarpospora pleiomorpha</name>
    <dbReference type="NCBI Taxonomy" id="90975"/>
    <lineage>
        <taxon>Bacteria</taxon>
        <taxon>Bacillati</taxon>
        <taxon>Actinomycetota</taxon>
        <taxon>Actinomycetes</taxon>
        <taxon>Streptosporangiales</taxon>
        <taxon>Streptosporangiaceae</taxon>
        <taxon>Acrocarpospora</taxon>
    </lineage>
</organism>
<evidence type="ECO:0000256" key="9">
    <source>
        <dbReference type="ARBA" id="ARBA00023012"/>
    </source>
</evidence>
<dbReference type="InterPro" id="IPR003594">
    <property type="entry name" value="HATPase_dom"/>
</dbReference>
<dbReference type="PROSITE" id="PS50885">
    <property type="entry name" value="HAMP"/>
    <property type="match status" value="1"/>
</dbReference>
<dbReference type="EMBL" id="BLAF01000047">
    <property type="protein sequence ID" value="GES23991.1"/>
    <property type="molecule type" value="Genomic_DNA"/>
</dbReference>
<keyword evidence="5" id="KW-0808">Transferase</keyword>
<feature type="domain" description="Histidine kinase" evidence="13">
    <location>
        <begin position="201"/>
        <end position="406"/>
    </location>
</feature>
<dbReference type="GO" id="GO:0005886">
    <property type="term" value="C:plasma membrane"/>
    <property type="evidence" value="ECO:0007669"/>
    <property type="project" value="UniProtKB-SubCell"/>
</dbReference>
<feature type="transmembrane region" description="Helical" evidence="12">
    <location>
        <begin position="115"/>
        <end position="136"/>
    </location>
</feature>
<name>A0A5M3XWR4_9ACTN</name>
<dbReference type="Pfam" id="PF00672">
    <property type="entry name" value="HAMP"/>
    <property type="match status" value="1"/>
</dbReference>
<evidence type="ECO:0000313" key="15">
    <source>
        <dbReference type="EMBL" id="GES23991.1"/>
    </source>
</evidence>
<comment type="catalytic activity">
    <reaction evidence="1">
        <text>ATP + protein L-histidine = ADP + protein N-phospho-L-histidine.</text>
        <dbReference type="EC" id="2.7.13.3"/>
    </reaction>
</comment>
<dbReference type="CDD" id="cd00075">
    <property type="entry name" value="HATPase"/>
    <property type="match status" value="1"/>
</dbReference>
<feature type="region of interest" description="Disordered" evidence="11">
    <location>
        <begin position="402"/>
        <end position="427"/>
    </location>
</feature>
<dbReference type="RefSeq" id="WP_344317414.1">
    <property type="nucleotide sequence ID" value="NZ_BAAAHM010000024.1"/>
</dbReference>
<keyword evidence="8 12" id="KW-1133">Transmembrane helix</keyword>
<reference evidence="15 16" key="1">
    <citation type="submission" date="2019-10" db="EMBL/GenBank/DDBJ databases">
        <title>Whole genome shotgun sequence of Acrocarpospora pleiomorpha NBRC 16267.</title>
        <authorList>
            <person name="Ichikawa N."/>
            <person name="Kimura A."/>
            <person name="Kitahashi Y."/>
            <person name="Komaki H."/>
            <person name="Oguchi A."/>
        </authorList>
    </citation>
    <scope>NUCLEOTIDE SEQUENCE [LARGE SCALE GENOMIC DNA]</scope>
    <source>
        <strain evidence="15 16">NBRC 16267</strain>
    </source>
</reference>
<keyword evidence="10 12" id="KW-0472">Membrane</keyword>
<evidence type="ECO:0000256" key="4">
    <source>
        <dbReference type="ARBA" id="ARBA00022553"/>
    </source>
</evidence>
<keyword evidence="4" id="KW-0597">Phosphoprotein</keyword>
<dbReference type="CDD" id="cd06225">
    <property type="entry name" value="HAMP"/>
    <property type="match status" value="1"/>
</dbReference>
<dbReference type="SUPFAM" id="SSF158472">
    <property type="entry name" value="HAMP domain-like"/>
    <property type="match status" value="1"/>
</dbReference>
<sequence length="427" mass="45620">MAIRSTSENWVLDRAEEVAGQWAAAARTNRLPDPIPTSGKIDLIQAVDADGRVLAASTAARDRPALAQVRPSAEDRLERVRDASVALVAIRTTPEPDAQVVLAGLEWPSYLRGYLLEYVLGAAGILLVGLIGWTSWTRMGQTLRPVAAVRTQLAQITVSDLSLRVPVPDGHDEIAMLVRTANQTLDRLDEAVTQQRRFASTTAHELRNPIAALRAELEDTLAHPDEVDQLGTVRSALSVTDRLEAIVGDLLVLAHLQADDPAPRERLDLGALVTQEATHTEGMPVTVRAEPGVWACGSRIQLIRVLGNLVANARRHAETGVEVSVTSAGGRAVVAVCDDGAGIAPADRARVFERFVRLADGRRRDSCGSGLGLSISRDIAHNHGGTLEIEDSPRGARFVLRLPHSDRQPPDCGTPASPGGASARSGP</sequence>
<keyword evidence="7" id="KW-0418">Kinase</keyword>
<evidence type="ECO:0000259" key="13">
    <source>
        <dbReference type="PROSITE" id="PS50109"/>
    </source>
</evidence>
<dbReference type="CDD" id="cd00082">
    <property type="entry name" value="HisKA"/>
    <property type="match status" value="1"/>
</dbReference>
<dbReference type="InterPro" id="IPR003661">
    <property type="entry name" value="HisK_dim/P_dom"/>
</dbReference>
<dbReference type="Gene3D" id="1.10.287.130">
    <property type="match status" value="1"/>
</dbReference>
<evidence type="ECO:0000256" key="6">
    <source>
        <dbReference type="ARBA" id="ARBA00022692"/>
    </source>
</evidence>
<dbReference type="PANTHER" id="PTHR45436">
    <property type="entry name" value="SENSOR HISTIDINE KINASE YKOH"/>
    <property type="match status" value="1"/>
</dbReference>
<dbReference type="Pfam" id="PF02518">
    <property type="entry name" value="HATPase_c"/>
    <property type="match status" value="1"/>
</dbReference>